<evidence type="ECO:0000256" key="3">
    <source>
        <dbReference type="ARBA" id="ARBA00022692"/>
    </source>
</evidence>
<dbReference type="InterPro" id="IPR014743">
    <property type="entry name" value="Cl-channel_core"/>
</dbReference>
<keyword evidence="4 8" id="KW-1133">Transmembrane helix</keyword>
<feature type="transmembrane region" description="Helical" evidence="8">
    <location>
        <begin position="357"/>
        <end position="384"/>
    </location>
</feature>
<dbReference type="SUPFAM" id="SSF116726">
    <property type="entry name" value="TrkA C-terminal domain-like"/>
    <property type="match status" value="1"/>
</dbReference>
<evidence type="ECO:0000313" key="11">
    <source>
        <dbReference type="Proteomes" id="UP000051330"/>
    </source>
</evidence>
<dbReference type="PROSITE" id="PS51202">
    <property type="entry name" value="RCK_C"/>
    <property type="match status" value="1"/>
</dbReference>
<proteinExistence type="predicted"/>
<dbReference type="Pfam" id="PF00654">
    <property type="entry name" value="Voltage_CLC"/>
    <property type="match status" value="1"/>
</dbReference>
<dbReference type="STRING" id="1423792.FD09_GL002308"/>
<evidence type="ECO:0000259" key="9">
    <source>
        <dbReference type="PROSITE" id="PS51202"/>
    </source>
</evidence>
<dbReference type="PANTHER" id="PTHR45711">
    <property type="entry name" value="CHLORIDE CHANNEL PROTEIN"/>
    <property type="match status" value="1"/>
</dbReference>
<dbReference type="Gene3D" id="1.10.3080.10">
    <property type="entry name" value="Clc chloride channel"/>
    <property type="match status" value="1"/>
</dbReference>
<dbReference type="PANTHER" id="PTHR45711:SF6">
    <property type="entry name" value="CHLORIDE CHANNEL PROTEIN"/>
    <property type="match status" value="1"/>
</dbReference>
<evidence type="ECO:0000256" key="4">
    <source>
        <dbReference type="ARBA" id="ARBA00022989"/>
    </source>
</evidence>
<gene>
    <name evidence="10" type="ORF">FD09_GL002308</name>
</gene>
<feature type="transmembrane region" description="Helical" evidence="8">
    <location>
        <begin position="221"/>
        <end position="243"/>
    </location>
</feature>
<dbReference type="Proteomes" id="UP000051330">
    <property type="component" value="Unassembled WGS sequence"/>
</dbReference>
<dbReference type="PRINTS" id="PR00762">
    <property type="entry name" value="CLCHANNEL"/>
</dbReference>
<feature type="transmembrane region" description="Helical" evidence="8">
    <location>
        <begin position="396"/>
        <end position="416"/>
    </location>
</feature>
<keyword evidence="6 8" id="KW-0472">Membrane</keyword>
<dbReference type="Gene3D" id="3.30.70.1450">
    <property type="entry name" value="Regulator of K+ conductance, C-terminal domain"/>
    <property type="match status" value="1"/>
</dbReference>
<keyword evidence="2" id="KW-0813">Transport</keyword>
<feature type="transmembrane region" description="Helical" evidence="8">
    <location>
        <begin position="297"/>
        <end position="319"/>
    </location>
</feature>
<dbReference type="Pfam" id="PF02080">
    <property type="entry name" value="TrkA_C"/>
    <property type="match status" value="1"/>
</dbReference>
<keyword evidence="11" id="KW-1185">Reference proteome</keyword>
<sequence>MTEQEKDTTRLTIVLWGLLIGLITGAVVSMFRWCIEHALTATIWAYHQMQQGQVVWWLIVIGGSLLIPLIVGLLVKQQPQISGSGIPQVEAQLDDELTLSWWSILWRKFIGGILSIGPGLFLGREGPSIQLGAAVGQGVAEISGQRGTRRRVAIACGAAGGLAAAFNAPIAGTLFVLEEVYHNFSPLVWLASLASAVGANLIATTVFGLTPVLHLQYAASLPVILYGHLVALGVILGLLGIVYQQALLAMPQLYQRFIPGPRWLNGVVPFLVTILVGIIVPQWLGGGNAIILSVGRLSPVLGTLIILFLVRFCLSMVSYGSGLPGGIFLPILSLGAIIGGIYAACMIQIGWLPPKYFVNFVIVAMAGYFAGIGKAPFTAILLITEMVGTLTHLMPLAVVSLVAYVVVDALGGAPIYESLRTRLQVPEQQQAMQGKRAHLEIPVMLGSRLDNIAVRDFTWPHGTLLVAIRRGERELVPSGDMLIHAGDTLILTMDQNMRAQVRRQLATILAAQSQPTHSTHGDHE</sequence>
<dbReference type="GO" id="GO:0006813">
    <property type="term" value="P:potassium ion transport"/>
    <property type="evidence" value="ECO:0007669"/>
    <property type="project" value="InterPro"/>
</dbReference>
<feature type="transmembrane region" description="Helical" evidence="8">
    <location>
        <begin position="187"/>
        <end position="209"/>
    </location>
</feature>
<dbReference type="CDD" id="cd01031">
    <property type="entry name" value="EriC"/>
    <property type="match status" value="1"/>
</dbReference>
<evidence type="ECO:0000256" key="1">
    <source>
        <dbReference type="ARBA" id="ARBA00004141"/>
    </source>
</evidence>
<dbReference type="InterPro" id="IPR036721">
    <property type="entry name" value="RCK_C_sf"/>
</dbReference>
<dbReference type="GO" id="GO:0005886">
    <property type="term" value="C:plasma membrane"/>
    <property type="evidence" value="ECO:0007669"/>
    <property type="project" value="TreeGrafter"/>
</dbReference>
<comment type="subcellular location">
    <subcellularLocation>
        <location evidence="1">Membrane</location>
        <topology evidence="1">Multi-pass membrane protein</topology>
    </subcellularLocation>
</comment>
<protein>
    <submittedName>
        <fullName evidence="10">Chloride channel protein</fullName>
    </submittedName>
</protein>
<keyword evidence="7" id="KW-0868">Chloride</keyword>
<feature type="transmembrane region" description="Helical" evidence="8">
    <location>
        <begin position="12"/>
        <end position="35"/>
    </location>
</feature>
<dbReference type="InterPro" id="IPR006037">
    <property type="entry name" value="RCK_C"/>
</dbReference>
<comment type="caution">
    <text evidence="10">The sequence shown here is derived from an EMBL/GenBank/DDBJ whole genome shotgun (WGS) entry which is preliminary data.</text>
</comment>
<keyword evidence="3 8" id="KW-0812">Transmembrane</keyword>
<organism evidence="10 11">
    <name type="scientific">Schleiferilactobacillus perolens DSM 12744</name>
    <dbReference type="NCBI Taxonomy" id="1423792"/>
    <lineage>
        <taxon>Bacteria</taxon>
        <taxon>Bacillati</taxon>
        <taxon>Bacillota</taxon>
        <taxon>Bacilli</taxon>
        <taxon>Lactobacillales</taxon>
        <taxon>Lactobacillaceae</taxon>
        <taxon>Schleiferilactobacillus</taxon>
    </lineage>
</organism>
<evidence type="ECO:0000256" key="7">
    <source>
        <dbReference type="ARBA" id="ARBA00023214"/>
    </source>
</evidence>
<dbReference type="GO" id="GO:0008324">
    <property type="term" value="F:monoatomic cation transmembrane transporter activity"/>
    <property type="evidence" value="ECO:0007669"/>
    <property type="project" value="InterPro"/>
</dbReference>
<feature type="transmembrane region" description="Helical" evidence="8">
    <location>
        <begin position="325"/>
        <end position="345"/>
    </location>
</feature>
<feature type="domain" description="RCK C-terminal" evidence="9">
    <location>
        <begin position="425"/>
        <end position="507"/>
    </location>
</feature>
<dbReference type="AlphaFoldDB" id="A0A0R1MZP0"/>
<feature type="transmembrane region" description="Helical" evidence="8">
    <location>
        <begin position="55"/>
        <end position="75"/>
    </location>
</feature>
<evidence type="ECO:0000313" key="10">
    <source>
        <dbReference type="EMBL" id="KRL13473.1"/>
    </source>
</evidence>
<evidence type="ECO:0000256" key="8">
    <source>
        <dbReference type="SAM" id="Phobius"/>
    </source>
</evidence>
<feature type="transmembrane region" description="Helical" evidence="8">
    <location>
        <begin position="263"/>
        <end position="285"/>
    </location>
</feature>
<dbReference type="InterPro" id="IPR001807">
    <property type="entry name" value="ClC"/>
</dbReference>
<name>A0A0R1MZP0_9LACO</name>
<dbReference type="RefSeq" id="WP_057819492.1">
    <property type="nucleotide sequence ID" value="NZ_AZEC01000004.1"/>
</dbReference>
<keyword evidence="5" id="KW-0406">Ion transport</keyword>
<accession>A0A0R1MZP0</accession>
<dbReference type="GO" id="GO:0005247">
    <property type="term" value="F:voltage-gated chloride channel activity"/>
    <property type="evidence" value="ECO:0007669"/>
    <property type="project" value="TreeGrafter"/>
</dbReference>
<evidence type="ECO:0000256" key="5">
    <source>
        <dbReference type="ARBA" id="ARBA00023065"/>
    </source>
</evidence>
<dbReference type="EMBL" id="AZEC01000004">
    <property type="protein sequence ID" value="KRL13473.1"/>
    <property type="molecule type" value="Genomic_DNA"/>
</dbReference>
<evidence type="ECO:0000256" key="6">
    <source>
        <dbReference type="ARBA" id="ARBA00023136"/>
    </source>
</evidence>
<dbReference type="SUPFAM" id="SSF81340">
    <property type="entry name" value="Clc chloride channel"/>
    <property type="match status" value="1"/>
</dbReference>
<reference evidence="10 11" key="1">
    <citation type="journal article" date="2015" name="Genome Announc.">
        <title>Expanding the biotechnology potential of lactobacilli through comparative genomics of 213 strains and associated genera.</title>
        <authorList>
            <person name="Sun Z."/>
            <person name="Harris H.M."/>
            <person name="McCann A."/>
            <person name="Guo C."/>
            <person name="Argimon S."/>
            <person name="Zhang W."/>
            <person name="Yang X."/>
            <person name="Jeffery I.B."/>
            <person name="Cooney J.C."/>
            <person name="Kagawa T.F."/>
            <person name="Liu W."/>
            <person name="Song Y."/>
            <person name="Salvetti E."/>
            <person name="Wrobel A."/>
            <person name="Rasinkangas P."/>
            <person name="Parkhill J."/>
            <person name="Rea M.C."/>
            <person name="O'Sullivan O."/>
            <person name="Ritari J."/>
            <person name="Douillard F.P."/>
            <person name="Paul Ross R."/>
            <person name="Yang R."/>
            <person name="Briner A.E."/>
            <person name="Felis G.E."/>
            <person name="de Vos W.M."/>
            <person name="Barrangou R."/>
            <person name="Klaenhammer T.R."/>
            <person name="Caufield P.W."/>
            <person name="Cui Y."/>
            <person name="Zhang H."/>
            <person name="O'Toole P.W."/>
        </authorList>
    </citation>
    <scope>NUCLEOTIDE SEQUENCE [LARGE SCALE GENOMIC DNA]</scope>
    <source>
        <strain evidence="10 11">DSM 12744</strain>
    </source>
</reference>
<evidence type="ECO:0000256" key="2">
    <source>
        <dbReference type="ARBA" id="ARBA00022448"/>
    </source>
</evidence>
<feature type="transmembrane region" description="Helical" evidence="8">
    <location>
        <begin position="152"/>
        <end position="175"/>
    </location>
</feature>
<dbReference type="PATRIC" id="fig|1423792.3.peg.2347"/>